<feature type="compositionally biased region" description="Polar residues" evidence="1">
    <location>
        <begin position="325"/>
        <end position="336"/>
    </location>
</feature>
<dbReference type="KEGG" id="ang:An08g00570"/>
<dbReference type="GeneID" id="4982371"/>
<evidence type="ECO:0000259" key="2">
    <source>
        <dbReference type="Pfam" id="PF08595"/>
    </source>
</evidence>
<gene>
    <name evidence="3" type="ORF">An08g00570</name>
</gene>
<feature type="compositionally biased region" description="Polar residues" evidence="1">
    <location>
        <begin position="222"/>
        <end position="236"/>
    </location>
</feature>
<reference evidence="3" key="2">
    <citation type="submission" date="2025-08" db="UniProtKB">
        <authorList>
            <consortium name="RefSeq"/>
        </authorList>
    </citation>
    <scope>IDENTIFICATION</scope>
</reference>
<feature type="domain" description="Transcriptional regulatory protein RXT2 N-terminal" evidence="2">
    <location>
        <begin position="58"/>
        <end position="196"/>
    </location>
</feature>
<reference evidence="3" key="1">
    <citation type="submission" date="2025-02" db="EMBL/GenBank/DDBJ databases">
        <authorList>
            <consortium name="NCBI Genome Project"/>
        </authorList>
    </citation>
    <scope>NUCLEOTIDE SEQUENCE</scope>
</reference>
<evidence type="ECO:0000313" key="3">
    <source>
        <dbReference type="RefSeq" id="XP_059603876.1"/>
    </source>
</evidence>
<organism evidence="3">
    <name type="scientific">Aspergillus niger</name>
    <dbReference type="NCBI Taxonomy" id="5061"/>
    <lineage>
        <taxon>Eukaryota</taxon>
        <taxon>Fungi</taxon>
        <taxon>Dikarya</taxon>
        <taxon>Ascomycota</taxon>
        <taxon>Pezizomycotina</taxon>
        <taxon>Eurotiomycetes</taxon>
        <taxon>Eurotiomycetidae</taxon>
        <taxon>Eurotiales</taxon>
        <taxon>Aspergillaceae</taxon>
        <taxon>Aspergillus</taxon>
        <taxon>Aspergillus subgen. Circumdati</taxon>
    </lineage>
</organism>
<feature type="compositionally biased region" description="Basic and acidic residues" evidence="1">
    <location>
        <begin position="271"/>
        <end position="296"/>
    </location>
</feature>
<feature type="compositionally biased region" description="Basic residues" evidence="1">
    <location>
        <begin position="551"/>
        <end position="560"/>
    </location>
</feature>
<sequence length="560" mass="61474">MAAQAALIADTIVGMKRALRKENDCASSTLSSPLSLSFLLTVRSCLDSGPDDPITQPTNRGNKLHTNSNFVREGALGYIHPEELYKQKIEHAGYTRYILQPNPVRYDSEGDELDEDDEDSEADAAAAAENPFSEIALENFLCPLKHPSELPTHPSLSHAYTSKALLHMTQAIEAKLRQERALLWRARNLHRQFLGDSSWMPSGAVETSEDRWIFEPRLAHTARSSPGSQYRPNGTASPLVPGPSAQKNSVQGPSVGAGDSKSPWPSQNENAQDKPTADKDVEMTDSHEQAMTHKENAANALEQPREPKSEEVDTPVGDLPHHSETINQVAQVNGSLAANAKSDGDKMTDSDGTLDKGGKEREGATIQGIAQPDPEIRDDAQVDGTDADADAEMQDGSSPEPPRRMTTRAQANAANPQEGESGRLSPSPSDDTLGSLPTPHPLFLIPDSVRPDSNFGLPPNEAEETRRLLWSYVQKQEETVRGFEHMLESLLRANRMKEDVLEWCKAEGHVGEMSDGEDWYDREKWGLAEGEDLKKGADEDEIEPVEESRTSTKRGRGRRA</sequence>
<feature type="compositionally biased region" description="Acidic residues" evidence="1">
    <location>
        <begin position="109"/>
        <end position="122"/>
    </location>
</feature>
<dbReference type="AlphaFoldDB" id="A0AAJ8E241"/>
<dbReference type="PANTHER" id="PTHR28232:SF1">
    <property type="entry name" value="TRANSCRIPTIONAL REGULATORY PROTEIN RXT2"/>
    <property type="match status" value="1"/>
</dbReference>
<feature type="compositionally biased region" description="Basic and acidic residues" evidence="1">
    <location>
        <begin position="342"/>
        <end position="363"/>
    </location>
</feature>
<dbReference type="InterPro" id="IPR039602">
    <property type="entry name" value="Rxt2"/>
</dbReference>
<feature type="region of interest" description="Disordered" evidence="1">
    <location>
        <begin position="221"/>
        <end position="441"/>
    </location>
</feature>
<dbReference type="InterPro" id="IPR013904">
    <property type="entry name" value="RXT2_N"/>
</dbReference>
<feature type="region of interest" description="Disordered" evidence="1">
    <location>
        <begin position="530"/>
        <end position="560"/>
    </location>
</feature>
<dbReference type="Pfam" id="PF08595">
    <property type="entry name" value="RXT2_N"/>
    <property type="match status" value="1"/>
</dbReference>
<name>A0AAJ8E241_ASPNG</name>
<dbReference type="PANTHER" id="PTHR28232">
    <property type="entry name" value="TRANSCRIPTIONAL REGULATORY PROTEIN RXT2"/>
    <property type="match status" value="1"/>
</dbReference>
<evidence type="ECO:0000256" key="1">
    <source>
        <dbReference type="SAM" id="MobiDB-lite"/>
    </source>
</evidence>
<feature type="region of interest" description="Disordered" evidence="1">
    <location>
        <begin position="105"/>
        <end position="125"/>
    </location>
</feature>
<protein>
    <recommendedName>
        <fullName evidence="2">Transcriptional regulatory protein RXT2 N-terminal domain-containing protein</fullName>
    </recommendedName>
</protein>
<proteinExistence type="predicted"/>
<accession>A0AAJ8E241</accession>
<dbReference type="RefSeq" id="XP_059603876.1">
    <property type="nucleotide sequence ID" value="XM_059748795.1"/>
</dbReference>